<keyword evidence="1" id="KW-0812">Transmembrane</keyword>
<proteinExistence type="predicted"/>
<dbReference type="RefSeq" id="WP_092469452.1">
    <property type="nucleotide sequence ID" value="NZ_FNCZ01000007.1"/>
</dbReference>
<evidence type="ECO:0000313" key="2">
    <source>
        <dbReference type="EMBL" id="SDI12112.1"/>
    </source>
</evidence>
<evidence type="ECO:0000313" key="3">
    <source>
        <dbReference type="Proteomes" id="UP000199492"/>
    </source>
</evidence>
<sequence>MNTFILIITGILGATLTYFVSEHLRLGAVKASALLSLIVGLFFYAFPNLLNGYLTEHLPIVFVGTSFIGMVSSKTLKRYTLLAIAGAIFTAIYITKNHVFDGYGGALGALAFIALLTTMGFAFVVSNSTKIKRKVVVVWQRVFDSGE</sequence>
<feature type="transmembrane region" description="Helical" evidence="1">
    <location>
        <begin position="28"/>
        <end position="46"/>
    </location>
</feature>
<dbReference type="OrthoDB" id="768533at2"/>
<protein>
    <submittedName>
        <fullName evidence="2">Uncharacterized protein</fullName>
    </submittedName>
</protein>
<dbReference type="EMBL" id="FNCZ01000007">
    <property type="protein sequence ID" value="SDI12112.1"/>
    <property type="molecule type" value="Genomic_DNA"/>
</dbReference>
<dbReference type="Proteomes" id="UP000199492">
    <property type="component" value="Unassembled WGS sequence"/>
</dbReference>
<dbReference type="STRING" id="262004.SAMN04489796_10791"/>
<reference evidence="3" key="1">
    <citation type="submission" date="2016-10" db="EMBL/GenBank/DDBJ databases">
        <authorList>
            <person name="Varghese N."/>
            <person name="Submissions S."/>
        </authorList>
    </citation>
    <scope>NUCLEOTIDE SEQUENCE [LARGE SCALE GENOMIC DNA]</scope>
    <source>
        <strain evidence="3">DSM 15363</strain>
    </source>
</reference>
<name>A0A1G8HZX1_9FLAO</name>
<dbReference type="AlphaFoldDB" id="A0A1G8HZX1"/>
<feature type="transmembrane region" description="Helical" evidence="1">
    <location>
        <begin position="52"/>
        <end position="72"/>
    </location>
</feature>
<organism evidence="2 3">
    <name type="scientific">Winogradskyella thalassocola</name>
    <dbReference type="NCBI Taxonomy" id="262004"/>
    <lineage>
        <taxon>Bacteria</taxon>
        <taxon>Pseudomonadati</taxon>
        <taxon>Bacteroidota</taxon>
        <taxon>Flavobacteriia</taxon>
        <taxon>Flavobacteriales</taxon>
        <taxon>Flavobacteriaceae</taxon>
        <taxon>Winogradskyella</taxon>
    </lineage>
</organism>
<keyword evidence="3" id="KW-1185">Reference proteome</keyword>
<feature type="transmembrane region" description="Helical" evidence="1">
    <location>
        <begin position="6"/>
        <end position="21"/>
    </location>
</feature>
<gene>
    <name evidence="2" type="ORF">SAMN04489796_10791</name>
</gene>
<feature type="transmembrane region" description="Helical" evidence="1">
    <location>
        <begin position="79"/>
        <end position="96"/>
    </location>
</feature>
<keyword evidence="1" id="KW-1133">Transmembrane helix</keyword>
<accession>A0A1G8HZX1</accession>
<evidence type="ECO:0000256" key="1">
    <source>
        <dbReference type="SAM" id="Phobius"/>
    </source>
</evidence>
<keyword evidence="1" id="KW-0472">Membrane</keyword>
<feature type="transmembrane region" description="Helical" evidence="1">
    <location>
        <begin position="102"/>
        <end position="125"/>
    </location>
</feature>